<dbReference type="AlphaFoldDB" id="S8D9U2"/>
<protein>
    <submittedName>
        <fullName evidence="2">Uncharacterized protein</fullName>
    </submittedName>
</protein>
<dbReference type="InterPro" id="IPR040304">
    <property type="entry name" value="ATG8-IP-1/2"/>
</dbReference>
<name>S8D9U2_9LAMI</name>
<evidence type="ECO:0000313" key="3">
    <source>
        <dbReference type="Proteomes" id="UP000015453"/>
    </source>
</evidence>
<reference evidence="2 3" key="1">
    <citation type="journal article" date="2013" name="BMC Genomics">
        <title>The miniature genome of a carnivorous plant Genlisea aurea contains a low number of genes and short non-coding sequences.</title>
        <authorList>
            <person name="Leushkin E.V."/>
            <person name="Sutormin R.A."/>
            <person name="Nabieva E.R."/>
            <person name="Penin A.A."/>
            <person name="Kondrashov A.S."/>
            <person name="Logacheva M.D."/>
        </authorList>
    </citation>
    <scope>NUCLEOTIDE SEQUENCE [LARGE SCALE GENOMIC DNA]</scope>
</reference>
<feature type="region of interest" description="Disordered" evidence="1">
    <location>
        <begin position="27"/>
        <end position="52"/>
    </location>
</feature>
<feature type="non-terminal residue" evidence="2">
    <location>
        <position position="68"/>
    </location>
</feature>
<dbReference type="EMBL" id="AUSU01008369">
    <property type="protein sequence ID" value="EPS59433.1"/>
    <property type="molecule type" value="Genomic_DNA"/>
</dbReference>
<dbReference type="PANTHER" id="PTHR34797">
    <property type="entry name" value="ATG8-INTERACTING PROTEIN 2"/>
    <property type="match status" value="1"/>
</dbReference>
<dbReference type="PANTHER" id="PTHR34797:SF1">
    <property type="entry name" value="ATG8-INTERACTING PROTEIN 2"/>
    <property type="match status" value="1"/>
</dbReference>
<accession>S8D9U2</accession>
<gene>
    <name evidence="2" type="ORF">M569_15375</name>
</gene>
<keyword evidence="3" id="KW-1185">Reference proteome</keyword>
<sequence length="68" mass="7180">MYNNEGDDMVPKGNEWEVVALTESAYAAAPGPHQEKVEETTDGSFLGPDSPNTTGAMFMSGHFGVATS</sequence>
<proteinExistence type="predicted"/>
<organism evidence="2 3">
    <name type="scientific">Genlisea aurea</name>
    <dbReference type="NCBI Taxonomy" id="192259"/>
    <lineage>
        <taxon>Eukaryota</taxon>
        <taxon>Viridiplantae</taxon>
        <taxon>Streptophyta</taxon>
        <taxon>Embryophyta</taxon>
        <taxon>Tracheophyta</taxon>
        <taxon>Spermatophyta</taxon>
        <taxon>Magnoliopsida</taxon>
        <taxon>eudicotyledons</taxon>
        <taxon>Gunneridae</taxon>
        <taxon>Pentapetalae</taxon>
        <taxon>asterids</taxon>
        <taxon>lamiids</taxon>
        <taxon>Lamiales</taxon>
        <taxon>Lentibulariaceae</taxon>
        <taxon>Genlisea</taxon>
    </lineage>
</organism>
<dbReference type="OrthoDB" id="604034at2759"/>
<comment type="caution">
    <text evidence="2">The sequence shown here is derived from an EMBL/GenBank/DDBJ whole genome shotgun (WGS) entry which is preliminary data.</text>
</comment>
<evidence type="ECO:0000313" key="2">
    <source>
        <dbReference type="EMBL" id="EPS59433.1"/>
    </source>
</evidence>
<evidence type="ECO:0000256" key="1">
    <source>
        <dbReference type="SAM" id="MobiDB-lite"/>
    </source>
</evidence>
<dbReference type="Proteomes" id="UP000015453">
    <property type="component" value="Unassembled WGS sequence"/>
</dbReference>